<sequence>MKYMAYSLSFKENALTSVRILSTHKAWKPWGMRITNPISKSGFFWLPSTPDHKIPGEITISNGGKVEIETIGHFRNSPTQLAQILAGNHDGEARIHGHVQEFGDVTVDDCIYTNQTLSTLGGTTLSARNAYLGALISEKEPPLFDSVDFSFDGLNEWARQTSLSQSRSEDRNEISITYKKPENIDLRIGEGVSLHIIYDYSSSGSPGTRTLKSTTSLRLSFEEATNIEEAIRLIHRIQNFFSFAMDETTHLLQINGTHEKYIIQHANNRETLKPIKIFYHGAYDPGTESPSILAPSMLFHLRLVKETLEKNLTEWLRYYEVITPTLNLYFSQKSGAYRFLNGRFLALAQAIETLHRNTSNEKFMDEAAFKDIRRQIITGCPEAFRGRLSPMLIHGNELSLKERLERVIDPHSKYFGGNENVETLIKMIKDNRNYLTHYDRALENKLLDGPKLYAVCLKIEAILQIKFMELIGFEESLLDQIIERSHAIANKLRPTLTDS</sequence>
<dbReference type="eggNOG" id="ENOG50303CN">
    <property type="taxonomic scope" value="Bacteria"/>
</dbReference>
<dbReference type="Proteomes" id="UP000008871">
    <property type="component" value="Chromosome"/>
</dbReference>
<evidence type="ECO:0000259" key="1">
    <source>
        <dbReference type="Pfam" id="PF18739"/>
    </source>
</evidence>
<dbReference type="EMBL" id="AM286690">
    <property type="protein sequence ID" value="CAL15751.1"/>
    <property type="molecule type" value="Genomic_DNA"/>
</dbReference>
<dbReference type="HOGENOM" id="CLU_039923_0_0_6"/>
<feature type="domain" description="Apea-like HEPN" evidence="1">
    <location>
        <begin position="345"/>
        <end position="476"/>
    </location>
</feature>
<keyword evidence="4" id="KW-1185">Reference proteome</keyword>
<evidence type="ECO:0000313" key="3">
    <source>
        <dbReference type="EMBL" id="CAL15751.1"/>
    </source>
</evidence>
<protein>
    <submittedName>
        <fullName evidence="3">Uncharacterized protein</fullName>
    </submittedName>
</protein>
<feature type="domain" description="ApeA N-terminal" evidence="2">
    <location>
        <begin position="40"/>
        <end position="315"/>
    </location>
</feature>
<dbReference type="KEGG" id="abo:ABO_0303"/>
<reference evidence="3 4" key="1">
    <citation type="journal article" date="2006" name="Nat. Biotechnol.">
        <title>Genome sequence of the ubiquitous hydrocarbon-degrading marine bacterium Alcanivorax borkumensis.</title>
        <authorList>
            <person name="Schneiker S."/>
            <person name="Martins dos Santos V.A.P."/>
            <person name="Bartels D."/>
            <person name="Bekel T."/>
            <person name="Brecht M."/>
            <person name="Buhrmester J."/>
            <person name="Chernikova T.N."/>
            <person name="Denaro R."/>
            <person name="Ferrer M."/>
            <person name="Gertler C."/>
            <person name="Goesmann A."/>
            <person name="Golyshina O.V."/>
            <person name="Kaminski F."/>
            <person name="Khachane A.N."/>
            <person name="Lang S."/>
            <person name="Linke B."/>
            <person name="McHardy A.C."/>
            <person name="Meyer F."/>
            <person name="Nechitaylo T."/>
            <person name="Puehler A."/>
            <person name="Regenhardt D."/>
            <person name="Rupp O."/>
            <person name="Sabirova J.S."/>
            <person name="Selbitschka W."/>
            <person name="Yakimov M.M."/>
            <person name="Timmis K.N."/>
            <person name="Vorhoelter F.-J."/>
            <person name="Weidner S."/>
            <person name="Kaiser O."/>
            <person name="Golyshin P.N."/>
        </authorList>
    </citation>
    <scope>NUCLEOTIDE SEQUENCE [LARGE SCALE GENOMIC DNA]</scope>
    <source>
        <strain evidence="4">ATCC 700651 / DSM 11573 / NCIMB 13689 / SK2</strain>
    </source>
</reference>
<proteinExistence type="predicted"/>
<dbReference type="Pfam" id="PF18739">
    <property type="entry name" value="HEPN_Apea"/>
    <property type="match status" value="1"/>
</dbReference>
<dbReference type="Pfam" id="PF18862">
    <property type="entry name" value="ApeA_NTD1"/>
    <property type="match status" value="1"/>
</dbReference>
<dbReference type="AlphaFoldDB" id="Q0VSU7"/>
<dbReference type="InterPro" id="IPR041223">
    <property type="entry name" value="ApeA_NTD"/>
</dbReference>
<gene>
    <name evidence="3" type="ordered locus">ABO_0303</name>
</gene>
<evidence type="ECO:0000313" key="4">
    <source>
        <dbReference type="Proteomes" id="UP000008871"/>
    </source>
</evidence>
<organism evidence="3 4">
    <name type="scientific">Alcanivorax borkumensis (strain ATCC 700651 / DSM 11573 / NCIMB 13689 / SK2)</name>
    <dbReference type="NCBI Taxonomy" id="393595"/>
    <lineage>
        <taxon>Bacteria</taxon>
        <taxon>Pseudomonadati</taxon>
        <taxon>Pseudomonadota</taxon>
        <taxon>Gammaproteobacteria</taxon>
        <taxon>Oceanospirillales</taxon>
        <taxon>Alcanivoracaceae</taxon>
        <taxon>Alcanivorax</taxon>
    </lineage>
</organism>
<accession>Q0VSU7</accession>
<evidence type="ECO:0000259" key="2">
    <source>
        <dbReference type="Pfam" id="PF18862"/>
    </source>
</evidence>
<dbReference type="InterPro" id="IPR041229">
    <property type="entry name" value="HEPN_Apea"/>
</dbReference>
<name>Q0VSU7_ALCBS</name>